<evidence type="ECO:0000313" key="1">
    <source>
        <dbReference type="EMBL" id="QEP33575.1"/>
    </source>
</evidence>
<dbReference type="Proteomes" id="UP000322726">
    <property type="component" value="Chromosome"/>
</dbReference>
<evidence type="ECO:0000313" key="2">
    <source>
        <dbReference type="Proteomes" id="UP000322726"/>
    </source>
</evidence>
<accession>A0A5C2H7X0</accession>
<dbReference type="AlphaFoldDB" id="A0A5C2H7X0"/>
<name>A0A5C2H7X0_9BACT</name>
<dbReference type="EMBL" id="CP035928">
    <property type="protein sequence ID" value="QEP33575.1"/>
    <property type="molecule type" value="Genomic_DNA"/>
</dbReference>
<organism evidence="1 2">
    <name type="scientific">Malaciobacter pacificus</name>
    <dbReference type="NCBI Taxonomy" id="1080223"/>
    <lineage>
        <taxon>Bacteria</taxon>
        <taxon>Pseudomonadati</taxon>
        <taxon>Campylobacterota</taxon>
        <taxon>Epsilonproteobacteria</taxon>
        <taxon>Campylobacterales</taxon>
        <taxon>Arcobacteraceae</taxon>
        <taxon>Malaciobacter</taxon>
    </lineage>
</organism>
<dbReference type="OrthoDB" id="5344038at2"/>
<gene>
    <name evidence="1" type="ORF">APAC_0414</name>
</gene>
<dbReference type="InterPro" id="IPR021383">
    <property type="entry name" value="DUF3015"/>
</dbReference>
<reference evidence="1" key="1">
    <citation type="submission" date="2019-09" db="EMBL/GenBank/DDBJ databases">
        <title>Complete genome sequencing of four Arcobacter species reveals a diverse suite of mobile elements.</title>
        <authorList>
            <person name="Miller W.G."/>
            <person name="Yee E."/>
            <person name="Bono J.L."/>
        </authorList>
    </citation>
    <scope>NUCLEOTIDE SEQUENCE [LARGE SCALE GENOMIC DNA]</scope>
    <source>
        <strain evidence="1">LMG 26638</strain>
    </source>
</reference>
<sequence>MKRILISSISALLLTTAANAQVNPNTGCGLGSVIIKDQSTVVMQVLAATTNGTSGNQTFGITTGTLNCDKPSNFVSNDKLQKFVGENMDELAMDISAGQGETLNTVATLMNVQDKASFNAKLKENFSSIYANENVTSANVIDSIAKYM</sequence>
<keyword evidence="2" id="KW-1185">Reference proteome</keyword>
<proteinExistence type="predicted"/>
<dbReference type="KEGG" id="apai:APAC_0414"/>
<dbReference type="RefSeq" id="WP_130232538.1">
    <property type="nucleotide sequence ID" value="NZ_BMEF01000010.1"/>
</dbReference>
<dbReference type="Pfam" id="PF11220">
    <property type="entry name" value="DUF3015"/>
    <property type="match status" value="1"/>
</dbReference>
<protein>
    <submittedName>
        <fullName evidence="1">DUF3015 domain-containing protein</fullName>
    </submittedName>
</protein>
<reference evidence="1" key="2">
    <citation type="submission" date="2019-09" db="EMBL/GenBank/DDBJ databases">
        <title>Taxonomic note: a critical rebuttal of the proposed division of the genus Arcobacter into six genera, emended descriptions of Arcobacter anaerophilus and the genus Arcobacter, and an assessment of genus-level boundaries for Epsilonproteobacteria using in silico genomic comparator tools.</title>
        <authorList>
            <person name="On S.L.W."/>
            <person name="Miller W.G."/>
            <person name="Biggs P."/>
            <person name="Cornelius A."/>
            <person name="Vandamme P."/>
        </authorList>
    </citation>
    <scope>NUCLEOTIDE SEQUENCE [LARGE SCALE GENOMIC DNA]</scope>
    <source>
        <strain evidence="1">LMG 26638</strain>
    </source>
</reference>